<dbReference type="RefSeq" id="XP_042999493.1">
    <property type="nucleotide sequence ID" value="XM_043143558.1"/>
</dbReference>
<dbReference type="GO" id="GO:0005506">
    <property type="term" value="F:iron ion binding"/>
    <property type="evidence" value="ECO:0007669"/>
    <property type="project" value="InterPro"/>
</dbReference>
<evidence type="ECO:0000256" key="3">
    <source>
        <dbReference type="ARBA" id="ARBA00022617"/>
    </source>
</evidence>
<evidence type="ECO:0000256" key="1">
    <source>
        <dbReference type="ARBA" id="ARBA00001971"/>
    </source>
</evidence>
<dbReference type="EMBL" id="CP072757">
    <property type="protein sequence ID" value="QUC21820.1"/>
    <property type="molecule type" value="Genomic_DNA"/>
</dbReference>
<keyword evidence="11" id="KW-1185">Reference proteome</keyword>
<comment type="cofactor">
    <cofactor evidence="1 7">
        <name>heme</name>
        <dbReference type="ChEBI" id="CHEBI:30413"/>
    </cofactor>
</comment>
<protein>
    <recommendedName>
        <fullName evidence="12">Cytochrome P450</fullName>
    </recommendedName>
</protein>
<evidence type="ECO:0000313" key="10">
    <source>
        <dbReference type="EMBL" id="QUC21820.1"/>
    </source>
</evidence>
<dbReference type="InterPro" id="IPR001128">
    <property type="entry name" value="Cyt_P450"/>
</dbReference>
<dbReference type="InterPro" id="IPR017972">
    <property type="entry name" value="Cyt_P450_CS"/>
</dbReference>
<evidence type="ECO:0000256" key="5">
    <source>
        <dbReference type="ARBA" id="ARBA00023004"/>
    </source>
</evidence>
<reference evidence="10" key="1">
    <citation type="submission" date="2020-03" db="EMBL/GenBank/DDBJ databases">
        <title>A mixture of massive structural variations and highly conserved coding sequences in Ustilaginoidea virens genome.</title>
        <authorList>
            <person name="Zhang K."/>
            <person name="Zhao Z."/>
            <person name="Zhang Z."/>
            <person name="Li Y."/>
            <person name="Hsiang T."/>
            <person name="Sun W."/>
        </authorList>
    </citation>
    <scope>NUCLEOTIDE SEQUENCE</scope>
    <source>
        <strain evidence="10">UV-8b</strain>
    </source>
</reference>
<dbReference type="SUPFAM" id="SSF48264">
    <property type="entry name" value="Cytochrome P450"/>
    <property type="match status" value="1"/>
</dbReference>
<comment type="similarity">
    <text evidence="2 8">Belongs to the cytochrome P450 family.</text>
</comment>
<gene>
    <name evidence="10" type="ORF">UV8b_06061</name>
</gene>
<evidence type="ECO:0000256" key="2">
    <source>
        <dbReference type="ARBA" id="ARBA00010617"/>
    </source>
</evidence>
<keyword evidence="5 7" id="KW-0408">Iron</keyword>
<dbReference type="OrthoDB" id="5151815at2759"/>
<dbReference type="KEGG" id="uvi:66066838"/>
<keyword evidence="9" id="KW-0472">Membrane</keyword>
<evidence type="ECO:0000256" key="4">
    <source>
        <dbReference type="ARBA" id="ARBA00022723"/>
    </source>
</evidence>
<dbReference type="Proteomes" id="UP000027002">
    <property type="component" value="Chromosome 5"/>
</dbReference>
<evidence type="ECO:0008006" key="12">
    <source>
        <dbReference type="Google" id="ProtNLM"/>
    </source>
</evidence>
<evidence type="ECO:0000256" key="9">
    <source>
        <dbReference type="SAM" id="Phobius"/>
    </source>
</evidence>
<sequence length="538" mass="61516">MATTLHASGWLSPWTLFFIFIICIFAFALLRSPLRHIPNAHWSSGVSPLWILWTRYNNRELQVLEEKHRQLGPILRLGPADLSVSCYENGARTIYNGDFEKPGYYNFFSYYARKNAFCSLTRQDHSMRRRRITFAYSKSSLYKSESLSAVTRAILLQRLLPELQQHASSHEPTDILPLVYALSLDLLTCYQLGLSSGSNFLQDRSSLMEWLHHYEQRYCKEAFWPQELPTLTRCMGHLGINMLPASQSRATQFLEKWLLELCDGAERLASRGQDGERAHPGNVPVVYELVKQAVYADSAEASFEDKRREIASELFDEMSGGREVLGLVLSYTIYYLSEKPAAQTRLMEELATLKPSAHHDCAAEQEGRRPELPRASSLEKLPYLSAILKESFRMRPTSTPLPRLTPRHRSVSLAGVDGIPPRTRVNVFQWFIHRNPDSYHRVHEWLPERWLEAEAGGQRLPLWPFGGGSRMCVGVSLTYYLMRYVLAVVYSNFRTSVVSKRTDVREPGSLEDEIVVRFERVSRGEWEGAAGSAGGQEK</sequence>
<evidence type="ECO:0000256" key="6">
    <source>
        <dbReference type="ARBA" id="ARBA00023033"/>
    </source>
</evidence>
<dbReference type="Pfam" id="PF00067">
    <property type="entry name" value="p450"/>
    <property type="match status" value="1"/>
</dbReference>
<keyword evidence="8" id="KW-0560">Oxidoreductase</keyword>
<keyword evidence="6 8" id="KW-0503">Monooxygenase</keyword>
<dbReference type="AlphaFoldDB" id="A0A8E5HUF2"/>
<dbReference type="InterPro" id="IPR036396">
    <property type="entry name" value="Cyt_P450_sf"/>
</dbReference>
<name>A0A8E5HUF2_USTVR</name>
<evidence type="ECO:0000256" key="8">
    <source>
        <dbReference type="RuleBase" id="RU000461"/>
    </source>
</evidence>
<dbReference type="PROSITE" id="PS00086">
    <property type="entry name" value="CYTOCHROME_P450"/>
    <property type="match status" value="1"/>
</dbReference>
<organism evidence="10 11">
    <name type="scientific">Ustilaginoidea virens</name>
    <name type="common">Rice false smut fungus</name>
    <name type="synonym">Villosiclava virens</name>
    <dbReference type="NCBI Taxonomy" id="1159556"/>
    <lineage>
        <taxon>Eukaryota</taxon>
        <taxon>Fungi</taxon>
        <taxon>Dikarya</taxon>
        <taxon>Ascomycota</taxon>
        <taxon>Pezizomycotina</taxon>
        <taxon>Sordariomycetes</taxon>
        <taxon>Hypocreomycetidae</taxon>
        <taxon>Hypocreales</taxon>
        <taxon>Clavicipitaceae</taxon>
        <taxon>Ustilaginoidea</taxon>
    </lineage>
</organism>
<proteinExistence type="inferred from homology"/>
<keyword evidence="4 7" id="KW-0479">Metal-binding</keyword>
<dbReference type="GO" id="GO:0004497">
    <property type="term" value="F:monooxygenase activity"/>
    <property type="evidence" value="ECO:0007669"/>
    <property type="project" value="UniProtKB-KW"/>
</dbReference>
<dbReference type="GO" id="GO:0016705">
    <property type="term" value="F:oxidoreductase activity, acting on paired donors, with incorporation or reduction of molecular oxygen"/>
    <property type="evidence" value="ECO:0007669"/>
    <property type="project" value="InterPro"/>
</dbReference>
<keyword evidence="9" id="KW-0812">Transmembrane</keyword>
<evidence type="ECO:0000256" key="7">
    <source>
        <dbReference type="PIRSR" id="PIRSR602403-1"/>
    </source>
</evidence>
<dbReference type="PANTHER" id="PTHR24305:SF166">
    <property type="entry name" value="CYTOCHROME P450 12A4, MITOCHONDRIAL-RELATED"/>
    <property type="match status" value="1"/>
</dbReference>
<keyword evidence="3 7" id="KW-0349">Heme</keyword>
<dbReference type="PANTHER" id="PTHR24305">
    <property type="entry name" value="CYTOCHROME P450"/>
    <property type="match status" value="1"/>
</dbReference>
<feature type="binding site" description="axial binding residue" evidence="7">
    <location>
        <position position="472"/>
    </location>
    <ligand>
        <name>heme</name>
        <dbReference type="ChEBI" id="CHEBI:30413"/>
    </ligand>
    <ligandPart>
        <name>Fe</name>
        <dbReference type="ChEBI" id="CHEBI:18248"/>
    </ligandPart>
</feature>
<keyword evidence="9" id="KW-1133">Transmembrane helix</keyword>
<dbReference type="InterPro" id="IPR050121">
    <property type="entry name" value="Cytochrome_P450_monoxygenase"/>
</dbReference>
<dbReference type="Gene3D" id="1.10.630.10">
    <property type="entry name" value="Cytochrome P450"/>
    <property type="match status" value="1"/>
</dbReference>
<dbReference type="PRINTS" id="PR00465">
    <property type="entry name" value="EP450IV"/>
</dbReference>
<dbReference type="InterPro" id="IPR002403">
    <property type="entry name" value="Cyt_P450_E_grp-IV"/>
</dbReference>
<feature type="transmembrane region" description="Helical" evidence="9">
    <location>
        <begin position="12"/>
        <end position="30"/>
    </location>
</feature>
<dbReference type="GO" id="GO:0020037">
    <property type="term" value="F:heme binding"/>
    <property type="evidence" value="ECO:0007669"/>
    <property type="project" value="InterPro"/>
</dbReference>
<evidence type="ECO:0000313" key="11">
    <source>
        <dbReference type="Proteomes" id="UP000027002"/>
    </source>
</evidence>
<dbReference type="GeneID" id="66066838"/>
<accession>A0A8E5HUF2</accession>